<proteinExistence type="inferred from homology"/>
<dbReference type="InterPro" id="IPR002481">
    <property type="entry name" value="FUR"/>
</dbReference>
<keyword evidence="3 7" id="KW-0862">Zinc</keyword>
<dbReference type="CDD" id="cd07153">
    <property type="entry name" value="Fur_like"/>
    <property type="match status" value="1"/>
</dbReference>
<dbReference type="Proteomes" id="UP000253094">
    <property type="component" value="Unassembled WGS sequence"/>
</dbReference>
<dbReference type="Gene3D" id="3.30.1490.190">
    <property type="match status" value="1"/>
</dbReference>
<keyword evidence="6" id="KW-0804">Transcription</keyword>
<feature type="region of interest" description="Disordered" evidence="8">
    <location>
        <begin position="1"/>
        <end position="46"/>
    </location>
</feature>
<dbReference type="InterPro" id="IPR036388">
    <property type="entry name" value="WH-like_DNA-bd_sf"/>
</dbReference>
<evidence type="ECO:0000256" key="3">
    <source>
        <dbReference type="ARBA" id="ARBA00022833"/>
    </source>
</evidence>
<dbReference type="Pfam" id="PF01475">
    <property type="entry name" value="FUR"/>
    <property type="match status" value="1"/>
</dbReference>
<gene>
    <name evidence="9" type="ORF">DQ384_09450</name>
</gene>
<keyword evidence="7" id="KW-0479">Metal-binding</keyword>
<evidence type="ECO:0000256" key="5">
    <source>
        <dbReference type="ARBA" id="ARBA00023125"/>
    </source>
</evidence>
<evidence type="ECO:0000313" key="9">
    <source>
        <dbReference type="EMBL" id="RCG31754.1"/>
    </source>
</evidence>
<protein>
    <submittedName>
        <fullName evidence="9">Transcriptional repressor</fullName>
    </submittedName>
</protein>
<dbReference type="GO" id="GO:0003700">
    <property type="term" value="F:DNA-binding transcription factor activity"/>
    <property type="evidence" value="ECO:0007669"/>
    <property type="project" value="InterPro"/>
</dbReference>
<feature type="binding site" evidence="7">
    <location>
        <position position="171"/>
    </location>
    <ligand>
        <name>Zn(2+)</name>
        <dbReference type="ChEBI" id="CHEBI:29105"/>
    </ligand>
</feature>
<dbReference type="GO" id="GO:1900376">
    <property type="term" value="P:regulation of secondary metabolite biosynthetic process"/>
    <property type="evidence" value="ECO:0007669"/>
    <property type="project" value="TreeGrafter"/>
</dbReference>
<keyword evidence="4" id="KW-0805">Transcription regulation</keyword>
<comment type="cofactor">
    <cofactor evidence="7">
        <name>Zn(2+)</name>
        <dbReference type="ChEBI" id="CHEBI:29105"/>
    </cofactor>
    <text evidence="7">Binds 1 zinc ion per subunit.</text>
</comment>
<feature type="binding site" evidence="7">
    <location>
        <position position="131"/>
    </location>
    <ligand>
        <name>Zn(2+)</name>
        <dbReference type="ChEBI" id="CHEBI:29105"/>
    </ligand>
</feature>
<evidence type="ECO:0000256" key="4">
    <source>
        <dbReference type="ARBA" id="ARBA00023015"/>
    </source>
</evidence>
<dbReference type="OrthoDB" id="8659436at2"/>
<dbReference type="PANTHER" id="PTHR33202:SF7">
    <property type="entry name" value="FERRIC UPTAKE REGULATION PROTEIN"/>
    <property type="match status" value="1"/>
</dbReference>
<evidence type="ECO:0000256" key="2">
    <source>
        <dbReference type="ARBA" id="ARBA00022491"/>
    </source>
</evidence>
<dbReference type="InterPro" id="IPR043135">
    <property type="entry name" value="Fur_C"/>
</dbReference>
<dbReference type="Gene3D" id="1.10.10.10">
    <property type="entry name" value="Winged helix-like DNA-binding domain superfamily/Winged helix DNA-binding domain"/>
    <property type="match status" value="1"/>
</dbReference>
<keyword evidence="2" id="KW-0678">Repressor</keyword>
<reference evidence="9 10" key="1">
    <citation type="submission" date="2018-06" db="EMBL/GenBank/DDBJ databases">
        <title>Sphaerisporangium craniellae sp. nov., isolated from a marine sponge in the South China Sea.</title>
        <authorList>
            <person name="Li L."/>
        </authorList>
    </citation>
    <scope>NUCLEOTIDE SEQUENCE [LARGE SCALE GENOMIC DNA]</scope>
    <source>
        <strain evidence="9 10">CCTCC AA 208026</strain>
    </source>
</reference>
<evidence type="ECO:0000313" key="10">
    <source>
        <dbReference type="Proteomes" id="UP000253094"/>
    </source>
</evidence>
<feature type="binding site" evidence="7">
    <location>
        <position position="134"/>
    </location>
    <ligand>
        <name>Zn(2+)</name>
        <dbReference type="ChEBI" id="CHEBI:29105"/>
    </ligand>
</feature>
<keyword evidence="10" id="KW-1185">Reference proteome</keyword>
<keyword evidence="5" id="KW-0238">DNA-binding</keyword>
<dbReference type="PANTHER" id="PTHR33202">
    <property type="entry name" value="ZINC UPTAKE REGULATION PROTEIN"/>
    <property type="match status" value="1"/>
</dbReference>
<dbReference type="GO" id="GO:0045892">
    <property type="term" value="P:negative regulation of DNA-templated transcription"/>
    <property type="evidence" value="ECO:0007669"/>
    <property type="project" value="TreeGrafter"/>
</dbReference>
<evidence type="ECO:0000256" key="6">
    <source>
        <dbReference type="ARBA" id="ARBA00023163"/>
    </source>
</evidence>
<dbReference type="SUPFAM" id="SSF46785">
    <property type="entry name" value="Winged helix' DNA-binding domain"/>
    <property type="match status" value="1"/>
</dbReference>
<dbReference type="GO" id="GO:0008270">
    <property type="term" value="F:zinc ion binding"/>
    <property type="evidence" value="ECO:0007669"/>
    <property type="project" value="TreeGrafter"/>
</dbReference>
<organism evidence="9 10">
    <name type="scientific">Sphaerisporangium album</name>
    <dbReference type="NCBI Taxonomy" id="509200"/>
    <lineage>
        <taxon>Bacteria</taxon>
        <taxon>Bacillati</taxon>
        <taxon>Actinomycetota</taxon>
        <taxon>Actinomycetes</taxon>
        <taxon>Streptosporangiales</taxon>
        <taxon>Streptosporangiaceae</taxon>
        <taxon>Sphaerisporangium</taxon>
    </lineage>
</organism>
<name>A0A367FNE1_9ACTN</name>
<sequence length="176" mass="18839">MTGTRQPSRTPPTPSASSGPSASPGLSPASASSGPPASPTPSTWHEELRARGYRVTPQRQLVLEAVTKLGHATPEDICGEVQETARGVNISTVYRTLELLEQLGMVTHTHLGHGAPTYHLASEADHVHLVCRDCGQITEVSPDLVDGLVSTLDERLGFETDVQHLTIFGRCHTCRS</sequence>
<evidence type="ECO:0000256" key="1">
    <source>
        <dbReference type="ARBA" id="ARBA00007957"/>
    </source>
</evidence>
<dbReference type="InterPro" id="IPR036390">
    <property type="entry name" value="WH_DNA-bd_sf"/>
</dbReference>
<accession>A0A367FNE1</accession>
<dbReference type="GO" id="GO:0000976">
    <property type="term" value="F:transcription cis-regulatory region binding"/>
    <property type="evidence" value="ECO:0007669"/>
    <property type="project" value="TreeGrafter"/>
</dbReference>
<evidence type="ECO:0000256" key="8">
    <source>
        <dbReference type="SAM" id="MobiDB-lite"/>
    </source>
</evidence>
<dbReference type="EMBL" id="QOIL01000004">
    <property type="protein sequence ID" value="RCG31754.1"/>
    <property type="molecule type" value="Genomic_DNA"/>
</dbReference>
<comment type="caution">
    <text evidence="9">The sequence shown here is derived from an EMBL/GenBank/DDBJ whole genome shotgun (WGS) entry which is preliminary data.</text>
</comment>
<comment type="similarity">
    <text evidence="1">Belongs to the Fur family.</text>
</comment>
<dbReference type="AlphaFoldDB" id="A0A367FNE1"/>
<evidence type="ECO:0000256" key="7">
    <source>
        <dbReference type="PIRSR" id="PIRSR602481-1"/>
    </source>
</evidence>
<feature type="binding site" evidence="7">
    <location>
        <position position="174"/>
    </location>
    <ligand>
        <name>Zn(2+)</name>
        <dbReference type="ChEBI" id="CHEBI:29105"/>
    </ligand>
</feature>
<feature type="compositionally biased region" description="Low complexity" evidence="8">
    <location>
        <begin position="15"/>
        <end position="43"/>
    </location>
</feature>